<feature type="signal peptide" evidence="1">
    <location>
        <begin position="1"/>
        <end position="18"/>
    </location>
</feature>
<reference evidence="2 3" key="1">
    <citation type="submission" date="2018-10" db="EMBL/GenBank/DDBJ databases">
        <title>Paraburkholderia sp. 7MK8-2, isolated from soil.</title>
        <authorList>
            <person name="Gao Z.-H."/>
            <person name="Qiu L.-H."/>
        </authorList>
    </citation>
    <scope>NUCLEOTIDE SEQUENCE [LARGE SCALE GENOMIC DNA]</scope>
    <source>
        <strain evidence="2 3">7MK8-2</strain>
    </source>
</reference>
<comment type="caution">
    <text evidence="2">The sequence shown here is derived from an EMBL/GenBank/DDBJ whole genome shotgun (WGS) entry which is preliminary data.</text>
</comment>
<gene>
    <name evidence="2" type="ORF">D7S89_12515</name>
</gene>
<evidence type="ECO:0000256" key="1">
    <source>
        <dbReference type="SAM" id="SignalP"/>
    </source>
</evidence>
<dbReference type="Proteomes" id="UP000280434">
    <property type="component" value="Unassembled WGS sequence"/>
</dbReference>
<proteinExistence type="predicted"/>
<feature type="chain" id="PRO_5019792833" evidence="1">
    <location>
        <begin position="19"/>
        <end position="85"/>
    </location>
</feature>
<dbReference type="EMBL" id="RBZV01000004">
    <property type="protein sequence ID" value="RKP48457.1"/>
    <property type="molecule type" value="Genomic_DNA"/>
</dbReference>
<name>A0A494XC71_9BURK</name>
<accession>A0A494XC71</accession>
<sequence>MMIALSVIAAATSTAAFAQSEGGLYQAPQAAVQGTAVTKAQADAAAVPYGDTLKGKTRAEVYQELVQAEQDGSLERLNTTLYKNP</sequence>
<evidence type="ECO:0000313" key="3">
    <source>
        <dbReference type="Proteomes" id="UP000280434"/>
    </source>
</evidence>
<dbReference type="OrthoDB" id="9133496at2"/>
<dbReference type="AlphaFoldDB" id="A0A494XC71"/>
<keyword evidence="1" id="KW-0732">Signal</keyword>
<protein>
    <submittedName>
        <fullName evidence="2">DUF4148 domain-containing protein</fullName>
    </submittedName>
</protein>
<evidence type="ECO:0000313" key="2">
    <source>
        <dbReference type="EMBL" id="RKP48457.1"/>
    </source>
</evidence>
<organism evidence="2 3">
    <name type="scientific">Trinickia fusca</name>
    <dbReference type="NCBI Taxonomy" id="2419777"/>
    <lineage>
        <taxon>Bacteria</taxon>
        <taxon>Pseudomonadati</taxon>
        <taxon>Pseudomonadota</taxon>
        <taxon>Betaproteobacteria</taxon>
        <taxon>Burkholderiales</taxon>
        <taxon>Burkholderiaceae</taxon>
        <taxon>Trinickia</taxon>
    </lineage>
</organism>
<keyword evidence="3" id="KW-1185">Reference proteome</keyword>